<comment type="caution">
    <text evidence="1">The sequence shown here is derived from an EMBL/GenBank/DDBJ whole genome shotgun (WGS) entry which is preliminary data.</text>
</comment>
<keyword evidence="2" id="KW-1185">Reference proteome</keyword>
<proteinExistence type="predicted"/>
<dbReference type="OrthoDB" id="9953071at2"/>
<protein>
    <submittedName>
        <fullName evidence="1">Uncharacterized protein</fullName>
    </submittedName>
</protein>
<accession>A0A5N7MZF6</accession>
<reference evidence="1 2" key="1">
    <citation type="journal article" date="2019" name="Syst. Appl. Microbiol.">
        <title>Microvirga tunisiensis sp. nov., a root nodule symbiotic bacterium isolated from Lupinus micranthus and L. luteus grown in Northern Tunisia.</title>
        <authorList>
            <person name="Msaddak A."/>
            <person name="Rejili M."/>
            <person name="Duran D."/>
            <person name="Mars M."/>
            <person name="Palacios J.M."/>
            <person name="Ruiz-Argueso T."/>
            <person name="Rey L."/>
            <person name="Imperial J."/>
        </authorList>
    </citation>
    <scope>NUCLEOTIDE SEQUENCE [LARGE SCALE GENOMIC DNA]</scope>
    <source>
        <strain evidence="1 2">Lmie10</strain>
    </source>
</reference>
<evidence type="ECO:0000313" key="2">
    <source>
        <dbReference type="Proteomes" id="UP000403266"/>
    </source>
</evidence>
<dbReference type="EMBL" id="VOSK01000218">
    <property type="protein sequence ID" value="MPR29316.1"/>
    <property type="molecule type" value="Genomic_DNA"/>
</dbReference>
<organism evidence="1 2">
    <name type="scientific">Microvirga tunisiensis</name>
    <dbReference type="NCBI Taxonomy" id="2108360"/>
    <lineage>
        <taxon>Bacteria</taxon>
        <taxon>Pseudomonadati</taxon>
        <taxon>Pseudomonadota</taxon>
        <taxon>Alphaproteobacteria</taxon>
        <taxon>Hyphomicrobiales</taxon>
        <taxon>Methylobacteriaceae</taxon>
        <taxon>Microvirga</taxon>
    </lineage>
</organism>
<dbReference type="Proteomes" id="UP000403266">
    <property type="component" value="Unassembled WGS sequence"/>
</dbReference>
<sequence length="152" mass="16904">MSVVSRVESQAIGFSRLPCERDAERVCVADRDRDVPEVERVAVRDPAEERAFAGTAWDFVADREPAIALGWARLEAPAPFFVADREADFDADLFGVFRLLLGWDVSSFLVRAIVILSSAEAASRPYRGTVFLRDDNDGVAVRFVRVDEPKAD</sequence>
<gene>
    <name evidence="1" type="ORF">FS320_30505</name>
</gene>
<name>A0A5N7MZF6_9HYPH</name>
<dbReference type="RefSeq" id="WP_152716064.1">
    <property type="nucleotide sequence ID" value="NZ_VOSJ01000229.1"/>
</dbReference>
<evidence type="ECO:0000313" key="1">
    <source>
        <dbReference type="EMBL" id="MPR29316.1"/>
    </source>
</evidence>
<dbReference type="AlphaFoldDB" id="A0A5N7MZF6"/>